<feature type="signal peptide" evidence="9">
    <location>
        <begin position="1"/>
        <end position="21"/>
    </location>
</feature>
<dbReference type="Pfam" id="PF01105">
    <property type="entry name" value="EMP24_GP25L"/>
    <property type="match status" value="1"/>
</dbReference>
<dbReference type="OMA" id="GATCAWQ"/>
<evidence type="ECO:0000256" key="2">
    <source>
        <dbReference type="ARBA" id="ARBA00007104"/>
    </source>
</evidence>
<dbReference type="GO" id="GO:0016020">
    <property type="term" value="C:membrane"/>
    <property type="evidence" value="ECO:0007669"/>
    <property type="project" value="UniProtKB-SubCell"/>
</dbReference>
<proteinExistence type="inferred from homology"/>
<feature type="chain" id="PRO_5007593827" evidence="9">
    <location>
        <begin position="22"/>
        <end position="214"/>
    </location>
</feature>
<comment type="subcellular location">
    <subcellularLocation>
        <location evidence="1 7">Membrane</location>
        <topology evidence="1 7">Single-pass type I membrane protein</topology>
    </subcellularLocation>
</comment>
<keyword evidence="3 7" id="KW-0812">Transmembrane</keyword>
<evidence type="ECO:0000313" key="12">
    <source>
        <dbReference type="Proteomes" id="UP000076078"/>
    </source>
</evidence>
<evidence type="ECO:0000259" key="10">
    <source>
        <dbReference type="PROSITE" id="PS50866"/>
    </source>
</evidence>
<accession>A0A152AAK2</accession>
<sequence>MNIKVIGLIFTILCCIEFGRGIYFELNGGQTKCFLEENPKDTLLLGKYQLEDLNPPTGQPNQLALSVRVTDPEKKELLSKTMGTIGRFSFTTQIGGEHKICFSTNTSRWFGPSVKTRLHLDLETGAGANDYEDIAKVEQLNSMEISIRRLNDRVNQIRKEQSYQRGREQTFRNTSESTNSRVMWWSLLQVVVLVATGVWQMRHLKSFFKAKKLV</sequence>
<dbReference type="AlphaFoldDB" id="A0A152AAK2"/>
<protein>
    <submittedName>
        <fullName evidence="11">Emp24/gp25L/p24 family protein</fullName>
    </submittedName>
</protein>
<feature type="domain" description="GOLD" evidence="10">
    <location>
        <begin position="31"/>
        <end position="124"/>
    </location>
</feature>
<evidence type="ECO:0000256" key="5">
    <source>
        <dbReference type="ARBA" id="ARBA00022989"/>
    </source>
</evidence>
<keyword evidence="5 8" id="KW-1133">Transmembrane helix</keyword>
<dbReference type="OrthoDB" id="3427at2759"/>
<reference evidence="11 12" key="1">
    <citation type="submission" date="2015-12" db="EMBL/GenBank/DDBJ databases">
        <title>Dictyostelia acquired genes for synthesis and detection of signals that induce cell-type specialization by lateral gene transfer from prokaryotes.</title>
        <authorList>
            <person name="Gloeckner G."/>
            <person name="Schaap P."/>
        </authorList>
    </citation>
    <scope>NUCLEOTIDE SEQUENCE [LARGE SCALE GENOMIC DNA]</scope>
    <source>
        <strain evidence="11 12">TK</strain>
    </source>
</reference>
<gene>
    <name evidence="11" type="ORF">DLAC_00666</name>
</gene>
<name>A0A152AAK2_TIELA</name>
<comment type="similarity">
    <text evidence="2 7">Belongs to the EMP24/GP25L family.</text>
</comment>
<keyword evidence="6 8" id="KW-0472">Membrane</keyword>
<comment type="caution">
    <text evidence="11">The sequence shown here is derived from an EMBL/GenBank/DDBJ whole genome shotgun (WGS) entry which is preliminary data.</text>
</comment>
<dbReference type="Proteomes" id="UP000076078">
    <property type="component" value="Unassembled WGS sequence"/>
</dbReference>
<evidence type="ECO:0000256" key="3">
    <source>
        <dbReference type="ARBA" id="ARBA00022692"/>
    </source>
</evidence>
<feature type="transmembrane region" description="Helical" evidence="8">
    <location>
        <begin position="182"/>
        <end position="201"/>
    </location>
</feature>
<dbReference type="PROSITE" id="PS50866">
    <property type="entry name" value="GOLD"/>
    <property type="match status" value="1"/>
</dbReference>
<dbReference type="SMART" id="SM01190">
    <property type="entry name" value="EMP24_GP25L"/>
    <property type="match status" value="1"/>
</dbReference>
<dbReference type="EMBL" id="LODT01000001">
    <property type="protein sequence ID" value="KYR03165.1"/>
    <property type="molecule type" value="Genomic_DNA"/>
</dbReference>
<evidence type="ECO:0000256" key="6">
    <source>
        <dbReference type="ARBA" id="ARBA00023136"/>
    </source>
</evidence>
<dbReference type="InParanoid" id="A0A152AAK2"/>
<evidence type="ECO:0000256" key="1">
    <source>
        <dbReference type="ARBA" id="ARBA00004479"/>
    </source>
</evidence>
<dbReference type="InterPro" id="IPR015720">
    <property type="entry name" value="Emp24-like"/>
</dbReference>
<dbReference type="InterPro" id="IPR009038">
    <property type="entry name" value="GOLD_dom"/>
</dbReference>
<evidence type="ECO:0000313" key="11">
    <source>
        <dbReference type="EMBL" id="KYR03165.1"/>
    </source>
</evidence>
<dbReference type="STRING" id="361077.A0A152AAK2"/>
<evidence type="ECO:0000256" key="9">
    <source>
        <dbReference type="SAM" id="SignalP"/>
    </source>
</evidence>
<evidence type="ECO:0000256" key="4">
    <source>
        <dbReference type="ARBA" id="ARBA00022729"/>
    </source>
</evidence>
<keyword evidence="4 9" id="KW-0732">Signal</keyword>
<dbReference type="PANTHER" id="PTHR22811">
    <property type="entry name" value="TRANSMEMBRANE EMP24 DOMAIN-CONTAINING PROTEIN"/>
    <property type="match status" value="1"/>
</dbReference>
<evidence type="ECO:0000256" key="8">
    <source>
        <dbReference type="SAM" id="Phobius"/>
    </source>
</evidence>
<organism evidence="11 12">
    <name type="scientific">Tieghemostelium lacteum</name>
    <name type="common">Slime mold</name>
    <name type="synonym">Dictyostelium lacteum</name>
    <dbReference type="NCBI Taxonomy" id="361077"/>
    <lineage>
        <taxon>Eukaryota</taxon>
        <taxon>Amoebozoa</taxon>
        <taxon>Evosea</taxon>
        <taxon>Eumycetozoa</taxon>
        <taxon>Dictyostelia</taxon>
        <taxon>Dictyosteliales</taxon>
        <taxon>Raperosteliaceae</taxon>
        <taxon>Tieghemostelium</taxon>
    </lineage>
</organism>
<dbReference type="FunCoup" id="A0A152AAK2">
    <property type="interactions" value="607"/>
</dbReference>
<keyword evidence="12" id="KW-1185">Reference proteome</keyword>
<evidence type="ECO:0000256" key="7">
    <source>
        <dbReference type="RuleBase" id="RU003827"/>
    </source>
</evidence>